<dbReference type="PANTHER" id="PTHR10788:SF75">
    <property type="entry name" value="SYNTHASE SUBUNIT OF TREHALOSE-6-PHOSPHATE SYNTHASE_PHOSPHATASE COMPLEX (EUROFUNG)"/>
    <property type="match status" value="1"/>
</dbReference>
<dbReference type="InterPro" id="IPR002347">
    <property type="entry name" value="SDR_fam"/>
</dbReference>
<dbReference type="Pfam" id="PF00106">
    <property type="entry name" value="adh_short"/>
    <property type="match status" value="1"/>
</dbReference>
<dbReference type="GO" id="GO:0005992">
    <property type="term" value="P:trehalose biosynthetic process"/>
    <property type="evidence" value="ECO:0007669"/>
    <property type="project" value="InterPro"/>
</dbReference>
<dbReference type="Proteomes" id="UP000051487">
    <property type="component" value="Unassembled WGS sequence"/>
</dbReference>
<dbReference type="GO" id="GO:0034605">
    <property type="term" value="P:cellular response to heat"/>
    <property type="evidence" value="ECO:0007669"/>
    <property type="project" value="TreeGrafter"/>
</dbReference>
<dbReference type="GO" id="GO:0004805">
    <property type="term" value="F:trehalose-phosphatase activity"/>
    <property type="evidence" value="ECO:0007669"/>
    <property type="project" value="TreeGrafter"/>
</dbReference>
<dbReference type="Gene3D" id="3.40.50.720">
    <property type="entry name" value="NAD(P)-binding Rossmann-like Domain"/>
    <property type="match status" value="1"/>
</dbReference>
<gene>
    <name evidence="5" type="ORF">ALT_7240</name>
</gene>
<dbReference type="GO" id="GO:0005829">
    <property type="term" value="C:cytosol"/>
    <property type="evidence" value="ECO:0007669"/>
    <property type="project" value="TreeGrafter"/>
</dbReference>
<evidence type="ECO:0000256" key="2">
    <source>
        <dbReference type="ARBA" id="ARBA00022676"/>
    </source>
</evidence>
<evidence type="ECO:0000313" key="6">
    <source>
        <dbReference type="Proteomes" id="UP000051487"/>
    </source>
</evidence>
<dbReference type="Gene3D" id="3.40.50.2000">
    <property type="entry name" value="Glycogen Phosphorylase B"/>
    <property type="match status" value="2"/>
</dbReference>
<evidence type="ECO:0000313" key="5">
    <source>
        <dbReference type="EMBL" id="GAQ09919.1"/>
    </source>
</evidence>
<dbReference type="PRINTS" id="PR00081">
    <property type="entry name" value="GDHRDH"/>
</dbReference>
<dbReference type="InterPro" id="IPR036291">
    <property type="entry name" value="NAD(P)-bd_dom_sf"/>
</dbReference>
<dbReference type="AlphaFoldDB" id="A0AAN4PP38"/>
<dbReference type="FunFam" id="3.40.50.2000:FF:000208">
    <property type="entry name" value="Alpha,alpha-trehalose-phosphate synthase subunit, putative"/>
    <property type="match status" value="1"/>
</dbReference>
<dbReference type="EC" id="2.4.1.15" evidence="1"/>
<reference evidence="5 6" key="1">
    <citation type="submission" date="2015-11" db="EMBL/GenBank/DDBJ databases">
        <title>Aspergillus lentulus strain IFM 54703T.</title>
        <authorList>
            <person name="Kusuya Y."/>
            <person name="Sakai K."/>
            <person name="Kamei K."/>
            <person name="Takahashi H."/>
            <person name="Yaguchi T."/>
        </authorList>
    </citation>
    <scope>NUCLEOTIDE SEQUENCE [LARGE SCALE GENOMIC DNA]</scope>
    <source>
        <strain evidence="5 6">IFM 54703</strain>
    </source>
</reference>
<organism evidence="5 6">
    <name type="scientific">Aspergillus lentulus</name>
    <dbReference type="NCBI Taxonomy" id="293939"/>
    <lineage>
        <taxon>Eukaryota</taxon>
        <taxon>Fungi</taxon>
        <taxon>Dikarya</taxon>
        <taxon>Ascomycota</taxon>
        <taxon>Pezizomycotina</taxon>
        <taxon>Eurotiomycetes</taxon>
        <taxon>Eurotiomycetidae</taxon>
        <taxon>Eurotiales</taxon>
        <taxon>Aspergillaceae</taxon>
        <taxon>Aspergillus</taxon>
        <taxon>Aspergillus subgen. Fumigati</taxon>
    </lineage>
</organism>
<name>A0AAN4PP38_ASPLE</name>
<sequence length="778" mass="86834">MASEEQKKRGLIIVSNRLPLSLKKVDGGFESTLSSGGLVTALSGLTNSTTFKWFGWPGVNIPDPEEQKRAAESLEQKGAKGIFLEEKLGHAHYNGFSNSILWPILHYQSGVDFNEDYWKAYQRVNEIFADTVANEAQDGDLIWVHDYHLLLLPELLRERLKSQGKKCPIGFTLHTPFPAGDFWRSLPVEKELLKGVLACDVIGFHTEEYKRNFTEACEQSLGAQATDNNQIQFEDHRAHVGVFVVGIDPQKFDNALKDDTVIKRIQELDEEYKDKIVIVGVDRLDYTKGLVQKLQGFEEFLKENPELAKKVVLIQVAVPSREDVKEYQELETEISTLVGKICGTYATPEGVPLIYIHRSVSFPELTALYCVAKACLITSRRDGMNLVASEYVACQEDRYGVLVLSELAGAASFMGHGSVTFHPSSTRELANAIHQAVTMDDEEKKRRYKELSEFVTTHTRKEIHDLTGRVALVTGGALGIGYEISRAFVLNGARVIMVNRKEEQGQSAIDKIKEEAGPDAKIEWIPCDMGNLKEIKEVFSGIRERESRLDLLILSAGINVNQYGETTDALDRHFEVNFLGQFYVVNQLWPLLRKTAKMPGTPPPRVVFESSEQHRNAPKVVHFGSVDEINNPEIGTTEVYGRTKLAIILGVKYGLVDRVIKPNKDNIYALSVHPGAVNTAMQQQWKDAYPGLLGKLLTTAMLAVGRNVEQGSYSALYAATSPEIEERGWNGYYFSDVAQPGKESAQASDPMLGAALWDLSHRLIKEKVGEDGLVDWNA</sequence>
<accession>A0AAN4PP38</accession>
<dbReference type="EMBL" id="BCLY01000012">
    <property type="protein sequence ID" value="GAQ09919.1"/>
    <property type="molecule type" value="Genomic_DNA"/>
</dbReference>
<keyword evidence="3" id="KW-0808">Transferase</keyword>
<dbReference type="InterPro" id="IPR001830">
    <property type="entry name" value="Glyco_trans_20"/>
</dbReference>
<dbReference type="GO" id="GO:0005946">
    <property type="term" value="C:alpha,alpha-trehalose-phosphate synthase complex (UDP-forming)"/>
    <property type="evidence" value="ECO:0007669"/>
    <property type="project" value="TreeGrafter"/>
</dbReference>
<proteinExistence type="predicted"/>
<dbReference type="Pfam" id="PF00982">
    <property type="entry name" value="Glyco_transf_20"/>
    <property type="match status" value="1"/>
</dbReference>
<evidence type="ECO:0000256" key="3">
    <source>
        <dbReference type="ARBA" id="ARBA00022679"/>
    </source>
</evidence>
<dbReference type="FunFam" id="3.40.50.2000:FF:000007">
    <property type="entry name" value="Trehalose-6-phosphate synthase"/>
    <property type="match status" value="1"/>
</dbReference>
<protein>
    <recommendedName>
        <fullName evidence="1">alpha,alpha-trehalose-phosphate synthase (UDP-forming)</fullName>
        <ecNumber evidence="1">2.4.1.15</ecNumber>
    </recommendedName>
</protein>
<dbReference type="PANTHER" id="PTHR10788">
    <property type="entry name" value="TREHALOSE-6-PHOSPHATE SYNTHASE"/>
    <property type="match status" value="1"/>
</dbReference>
<dbReference type="SUPFAM" id="SSF51735">
    <property type="entry name" value="NAD(P)-binding Rossmann-fold domains"/>
    <property type="match status" value="1"/>
</dbReference>
<dbReference type="GO" id="GO:0003825">
    <property type="term" value="F:alpha,alpha-trehalose-phosphate synthase (UDP-forming) activity"/>
    <property type="evidence" value="ECO:0007669"/>
    <property type="project" value="UniProtKB-EC"/>
</dbReference>
<evidence type="ECO:0000256" key="4">
    <source>
        <dbReference type="ARBA" id="ARBA00048039"/>
    </source>
</evidence>
<dbReference type="SUPFAM" id="SSF53756">
    <property type="entry name" value="UDP-Glycosyltransferase/glycogen phosphorylase"/>
    <property type="match status" value="1"/>
</dbReference>
<evidence type="ECO:0000256" key="1">
    <source>
        <dbReference type="ARBA" id="ARBA00012538"/>
    </source>
</evidence>
<comment type="caution">
    <text evidence="5">The sequence shown here is derived from an EMBL/GenBank/DDBJ whole genome shotgun (WGS) entry which is preliminary data.</text>
</comment>
<dbReference type="CDD" id="cd03788">
    <property type="entry name" value="GT20_TPS"/>
    <property type="match status" value="1"/>
</dbReference>
<keyword evidence="2" id="KW-0328">Glycosyltransferase</keyword>
<comment type="catalytic activity">
    <reaction evidence="4">
        <text>D-glucose 6-phosphate + UDP-alpha-D-glucose = alpha,alpha-trehalose 6-phosphate + UDP + H(+)</text>
        <dbReference type="Rhea" id="RHEA:18889"/>
        <dbReference type="ChEBI" id="CHEBI:15378"/>
        <dbReference type="ChEBI" id="CHEBI:58223"/>
        <dbReference type="ChEBI" id="CHEBI:58429"/>
        <dbReference type="ChEBI" id="CHEBI:58885"/>
        <dbReference type="ChEBI" id="CHEBI:61548"/>
        <dbReference type="EC" id="2.4.1.15"/>
    </reaction>
</comment>